<dbReference type="RefSeq" id="WP_265425844.1">
    <property type="nucleotide sequence ID" value="NZ_JAPFPW010000018.1"/>
</dbReference>
<accession>A0ABT3NBU4</accession>
<evidence type="ECO:0000313" key="4">
    <source>
        <dbReference type="EMBL" id="MCW7754931.1"/>
    </source>
</evidence>
<dbReference type="Pfam" id="PF25967">
    <property type="entry name" value="RND-MFP_C"/>
    <property type="match status" value="1"/>
</dbReference>
<gene>
    <name evidence="4" type="ORF">OOT00_13140</name>
</gene>
<sequence>MKTPFLPIALSIFLLLSGCGRKEEEMPPELRPVRYEILTRQGLQETRTFTGQARPASEIRLGFRIGGQIVDLPVKMGEAILQGQLIARLDDSDDRLTLSELQAVLENTKAQRDTASAALDRVRSLYARDNVPLSEYESAKSRFAAASADHEATLQRIALQKSRLSYARLVSPAAGRIASVDVEKNENVQAGATIATLSTDDAMLVRTGIPEAYISRIHTGDRVQARFSTLPESLFTGRVYEVSYVSDAQSTYPVTVRILEPDPRIRPGMSADLTFRLRDSSRDSSILVPLFAVMENPQGRFVWVLQAGETEGTGIVHRRPVTPGTLMGDRMEITEGLSAGDKVVTAGVSRLTDGMIVRYDDPETMP</sequence>
<dbReference type="PANTHER" id="PTHR30469">
    <property type="entry name" value="MULTIDRUG RESISTANCE PROTEIN MDTA"/>
    <property type="match status" value="1"/>
</dbReference>
<dbReference type="Proteomes" id="UP001209681">
    <property type="component" value="Unassembled WGS sequence"/>
</dbReference>
<organism evidence="4 5">
    <name type="scientific">Desulfobotulus pelophilus</name>
    <dbReference type="NCBI Taxonomy" id="2823377"/>
    <lineage>
        <taxon>Bacteria</taxon>
        <taxon>Pseudomonadati</taxon>
        <taxon>Thermodesulfobacteriota</taxon>
        <taxon>Desulfobacteria</taxon>
        <taxon>Desulfobacterales</taxon>
        <taxon>Desulfobacteraceae</taxon>
        <taxon>Desulfobotulus</taxon>
    </lineage>
</organism>
<dbReference type="Pfam" id="PF25954">
    <property type="entry name" value="Beta-barrel_RND_2"/>
    <property type="match status" value="1"/>
</dbReference>
<dbReference type="Gene3D" id="2.40.30.170">
    <property type="match status" value="1"/>
</dbReference>
<proteinExistence type="inferred from homology"/>
<dbReference type="EMBL" id="JAPFPW010000018">
    <property type="protein sequence ID" value="MCW7754931.1"/>
    <property type="molecule type" value="Genomic_DNA"/>
</dbReference>
<dbReference type="InterPro" id="IPR058792">
    <property type="entry name" value="Beta-barrel_RND_2"/>
</dbReference>
<evidence type="ECO:0000256" key="1">
    <source>
        <dbReference type="ARBA" id="ARBA00009477"/>
    </source>
</evidence>
<feature type="domain" description="CusB-like beta-barrel" evidence="2">
    <location>
        <begin position="208"/>
        <end position="276"/>
    </location>
</feature>
<dbReference type="Gene3D" id="2.40.420.20">
    <property type="match status" value="1"/>
</dbReference>
<dbReference type="PROSITE" id="PS51257">
    <property type="entry name" value="PROKAR_LIPOPROTEIN"/>
    <property type="match status" value="1"/>
</dbReference>
<evidence type="ECO:0000259" key="3">
    <source>
        <dbReference type="Pfam" id="PF25967"/>
    </source>
</evidence>
<protein>
    <submittedName>
        <fullName evidence="4">Efflux RND transporter periplasmic adaptor subunit</fullName>
    </submittedName>
</protein>
<dbReference type="SUPFAM" id="SSF111369">
    <property type="entry name" value="HlyD-like secretion proteins"/>
    <property type="match status" value="1"/>
</dbReference>
<name>A0ABT3NBU4_9BACT</name>
<dbReference type="PANTHER" id="PTHR30469:SF20">
    <property type="entry name" value="EFFLUX RND TRANSPORTER PERIPLASMIC ADAPTOR SUBUNIT"/>
    <property type="match status" value="1"/>
</dbReference>
<evidence type="ECO:0000313" key="5">
    <source>
        <dbReference type="Proteomes" id="UP001209681"/>
    </source>
</evidence>
<comment type="caution">
    <text evidence="4">The sequence shown here is derived from an EMBL/GenBank/DDBJ whole genome shotgun (WGS) entry which is preliminary data.</text>
</comment>
<dbReference type="NCBIfam" id="TIGR01730">
    <property type="entry name" value="RND_mfp"/>
    <property type="match status" value="1"/>
</dbReference>
<reference evidence="4 5" key="1">
    <citation type="submission" date="2022-11" db="EMBL/GenBank/DDBJ databases">
        <title>Desulfobotulus tamanensis H1 sp. nov. - anaerobic, alkaliphilic, sulphate reducing bacterium isolated from terrestrial mud volcano.</title>
        <authorList>
            <person name="Frolova A."/>
            <person name="Merkel A.Y."/>
            <person name="Slobodkin A.I."/>
        </authorList>
    </citation>
    <scope>NUCLEOTIDE SEQUENCE [LARGE SCALE GENOMIC DNA]</scope>
    <source>
        <strain evidence="4 5">H1</strain>
    </source>
</reference>
<dbReference type="InterPro" id="IPR058627">
    <property type="entry name" value="MdtA-like_C"/>
</dbReference>
<evidence type="ECO:0000259" key="2">
    <source>
        <dbReference type="Pfam" id="PF25954"/>
    </source>
</evidence>
<keyword evidence="5" id="KW-1185">Reference proteome</keyword>
<comment type="similarity">
    <text evidence="1">Belongs to the membrane fusion protein (MFP) (TC 8.A.1) family.</text>
</comment>
<feature type="domain" description="Multidrug resistance protein MdtA-like C-terminal permuted SH3" evidence="3">
    <location>
        <begin position="286"/>
        <end position="349"/>
    </location>
</feature>
<dbReference type="Gene3D" id="1.10.287.470">
    <property type="entry name" value="Helix hairpin bin"/>
    <property type="match status" value="1"/>
</dbReference>
<dbReference type="InterPro" id="IPR006143">
    <property type="entry name" value="RND_pump_MFP"/>
</dbReference>
<dbReference type="Gene3D" id="2.40.50.100">
    <property type="match status" value="1"/>
</dbReference>